<sequence>MKWKEQMLSLKAYQPGRTTDDVKKAYGLKEVVKLASNENPFGSSEKVKECIHAYADSFAIYPDGYTGSLRTVMAEFLQLDEKQLIFGNGSDEIILMISRAMLEPGKNTVMPTPTFPQYRHNAVVEGAEVREIELLEGAHDLDKMADAIDENTAIVWLCSPNNPTGIHITDNELRAFLDRVPQDVFVVLDEAYYEYVTAADYFDAREIIKQYKNVIVLRTFSKIYGLAAFRVGYGFADESLIAQLDPVREPFNVNTLGQQTAAAAISDQSFIEMCSSENKAGLEQFYAFCKEENLDYYPSEANFILIDFKCDSDELFEYLMSKGYIVRSGAALGVPGTVRVTVGSKEQNEGVMRAMKGFLTETVKR</sequence>
<name>A0A177KR95_9BACI</name>
<dbReference type="HAMAP" id="MF_01023">
    <property type="entry name" value="HisC_aminotrans_2"/>
    <property type="match status" value="1"/>
</dbReference>
<dbReference type="NCBIfam" id="TIGR01141">
    <property type="entry name" value="hisC"/>
    <property type="match status" value="1"/>
</dbReference>
<evidence type="ECO:0000256" key="1">
    <source>
        <dbReference type="ARBA" id="ARBA00001933"/>
    </source>
</evidence>
<evidence type="ECO:0000256" key="5">
    <source>
        <dbReference type="ARBA" id="ARBA00022898"/>
    </source>
</evidence>
<dbReference type="PANTHER" id="PTHR43643">
    <property type="entry name" value="HISTIDINOL-PHOSPHATE AMINOTRANSFERASE 2"/>
    <property type="match status" value="1"/>
</dbReference>
<keyword evidence="6 7" id="KW-0368">Histidine biosynthesis</keyword>
<protein>
    <recommendedName>
        <fullName evidence="7">Histidinol-phosphate aminotransferase</fullName>
        <ecNumber evidence="7">2.6.1.9</ecNumber>
    </recommendedName>
    <alternativeName>
        <fullName evidence="7">Imidazole acetol-phosphate transaminase</fullName>
    </alternativeName>
</protein>
<keyword evidence="4 7" id="KW-0808">Transferase</keyword>
<evidence type="ECO:0000259" key="8">
    <source>
        <dbReference type="Pfam" id="PF00155"/>
    </source>
</evidence>
<evidence type="ECO:0000256" key="2">
    <source>
        <dbReference type="ARBA" id="ARBA00011738"/>
    </source>
</evidence>
<dbReference type="SUPFAM" id="SSF53383">
    <property type="entry name" value="PLP-dependent transferases"/>
    <property type="match status" value="1"/>
</dbReference>
<dbReference type="InterPro" id="IPR015422">
    <property type="entry name" value="PyrdxlP-dep_Trfase_small"/>
</dbReference>
<dbReference type="PANTHER" id="PTHR43643:SF3">
    <property type="entry name" value="HISTIDINOL-PHOSPHATE AMINOTRANSFERASE"/>
    <property type="match status" value="1"/>
</dbReference>
<comment type="similarity">
    <text evidence="7">Belongs to the class-II pyridoxal-phosphate-dependent aminotransferase family. Histidinol-phosphate aminotransferase subfamily.</text>
</comment>
<dbReference type="InterPro" id="IPR015421">
    <property type="entry name" value="PyrdxlP-dep_Trfase_major"/>
</dbReference>
<evidence type="ECO:0000256" key="3">
    <source>
        <dbReference type="ARBA" id="ARBA00022576"/>
    </source>
</evidence>
<proteinExistence type="inferred from homology"/>
<dbReference type="InterPro" id="IPR050106">
    <property type="entry name" value="HistidinolP_aminotransfase"/>
</dbReference>
<comment type="pathway">
    <text evidence="7">Amino-acid biosynthesis; L-histidine biosynthesis; L-histidine from 5-phospho-alpha-D-ribose 1-diphosphate: step 7/9.</text>
</comment>
<reference evidence="9 10" key="1">
    <citation type="submission" date="2016-01" db="EMBL/GenBank/DDBJ databases">
        <title>Investigation of taxonomic status of Bacillus aminovorans.</title>
        <authorList>
            <person name="Verma A."/>
            <person name="Pal Y."/>
            <person name="Krishnamurthi S."/>
        </authorList>
    </citation>
    <scope>NUCLEOTIDE SEQUENCE [LARGE SCALE GENOMIC DNA]</scope>
    <source>
        <strain evidence="9 10">DSM 4337</strain>
    </source>
</reference>
<comment type="cofactor">
    <cofactor evidence="1 7">
        <name>pyridoxal 5'-phosphate</name>
        <dbReference type="ChEBI" id="CHEBI:597326"/>
    </cofactor>
</comment>
<keyword evidence="5 7" id="KW-0663">Pyridoxal phosphate</keyword>
<dbReference type="GO" id="GO:0004400">
    <property type="term" value="F:histidinol-phosphate transaminase activity"/>
    <property type="evidence" value="ECO:0007669"/>
    <property type="project" value="UniProtKB-UniRule"/>
</dbReference>
<evidence type="ECO:0000256" key="7">
    <source>
        <dbReference type="HAMAP-Rule" id="MF_01023"/>
    </source>
</evidence>
<dbReference type="Gene3D" id="3.90.1150.10">
    <property type="entry name" value="Aspartate Aminotransferase, domain 1"/>
    <property type="match status" value="1"/>
</dbReference>
<dbReference type="GO" id="GO:0000105">
    <property type="term" value="P:L-histidine biosynthetic process"/>
    <property type="evidence" value="ECO:0007669"/>
    <property type="project" value="UniProtKB-UniRule"/>
</dbReference>
<dbReference type="AlphaFoldDB" id="A0A177KR95"/>
<dbReference type="Pfam" id="PF00155">
    <property type="entry name" value="Aminotran_1_2"/>
    <property type="match status" value="1"/>
</dbReference>
<evidence type="ECO:0000313" key="9">
    <source>
        <dbReference type="EMBL" id="OAH55892.1"/>
    </source>
</evidence>
<feature type="domain" description="Aminotransferase class I/classII large" evidence="8">
    <location>
        <begin position="30"/>
        <end position="353"/>
    </location>
</feature>
<dbReference type="CDD" id="cd00609">
    <property type="entry name" value="AAT_like"/>
    <property type="match status" value="1"/>
</dbReference>
<dbReference type="InterPro" id="IPR015424">
    <property type="entry name" value="PyrdxlP-dep_Trfase"/>
</dbReference>
<dbReference type="EMBL" id="LQWZ01000023">
    <property type="protein sequence ID" value="OAH55892.1"/>
    <property type="molecule type" value="Genomic_DNA"/>
</dbReference>
<comment type="subunit">
    <text evidence="2 7">Homodimer.</text>
</comment>
<evidence type="ECO:0000256" key="4">
    <source>
        <dbReference type="ARBA" id="ARBA00022679"/>
    </source>
</evidence>
<feature type="modified residue" description="N6-(pyridoxal phosphate)lysine" evidence="7">
    <location>
        <position position="222"/>
    </location>
</feature>
<gene>
    <name evidence="7" type="primary">hisC</name>
    <name evidence="9" type="ORF">AWH48_04240</name>
</gene>
<dbReference type="Gene3D" id="3.40.640.10">
    <property type="entry name" value="Type I PLP-dependent aspartate aminotransferase-like (Major domain)"/>
    <property type="match status" value="1"/>
</dbReference>
<organism evidence="9 10">
    <name type="scientific">Domibacillus aminovorans</name>
    <dbReference type="NCBI Taxonomy" id="29332"/>
    <lineage>
        <taxon>Bacteria</taxon>
        <taxon>Bacillati</taxon>
        <taxon>Bacillota</taxon>
        <taxon>Bacilli</taxon>
        <taxon>Bacillales</taxon>
        <taxon>Bacillaceae</taxon>
        <taxon>Domibacillus</taxon>
    </lineage>
</organism>
<evidence type="ECO:0000256" key="6">
    <source>
        <dbReference type="ARBA" id="ARBA00023102"/>
    </source>
</evidence>
<dbReference type="EC" id="2.6.1.9" evidence="7"/>
<evidence type="ECO:0000313" key="10">
    <source>
        <dbReference type="Proteomes" id="UP000077271"/>
    </source>
</evidence>
<dbReference type="InterPro" id="IPR004839">
    <property type="entry name" value="Aminotransferase_I/II_large"/>
</dbReference>
<dbReference type="InterPro" id="IPR005861">
    <property type="entry name" value="HisP_aminotrans"/>
</dbReference>
<dbReference type="GO" id="GO:0030170">
    <property type="term" value="F:pyridoxal phosphate binding"/>
    <property type="evidence" value="ECO:0007669"/>
    <property type="project" value="InterPro"/>
</dbReference>
<keyword evidence="3 7" id="KW-0032">Aminotransferase</keyword>
<comment type="catalytic activity">
    <reaction evidence="7">
        <text>L-histidinol phosphate + 2-oxoglutarate = 3-(imidazol-4-yl)-2-oxopropyl phosphate + L-glutamate</text>
        <dbReference type="Rhea" id="RHEA:23744"/>
        <dbReference type="ChEBI" id="CHEBI:16810"/>
        <dbReference type="ChEBI" id="CHEBI:29985"/>
        <dbReference type="ChEBI" id="CHEBI:57766"/>
        <dbReference type="ChEBI" id="CHEBI:57980"/>
        <dbReference type="EC" id="2.6.1.9"/>
    </reaction>
</comment>
<dbReference type="OrthoDB" id="9813612at2"/>
<comment type="caution">
    <text evidence="9">The sequence shown here is derived from an EMBL/GenBank/DDBJ whole genome shotgun (WGS) entry which is preliminary data.</text>
</comment>
<dbReference type="Proteomes" id="UP000077271">
    <property type="component" value="Unassembled WGS sequence"/>
</dbReference>
<dbReference type="RefSeq" id="WP_018393785.1">
    <property type="nucleotide sequence ID" value="NZ_LQWZ01000023.1"/>
</dbReference>
<keyword evidence="7" id="KW-0028">Amino-acid biosynthesis</keyword>
<dbReference type="UniPathway" id="UPA00031">
    <property type="reaction ID" value="UER00012"/>
</dbReference>
<accession>A0A177KR95</accession>